<evidence type="ECO:0000259" key="1">
    <source>
        <dbReference type="Pfam" id="PF04230"/>
    </source>
</evidence>
<reference evidence="3" key="1">
    <citation type="submission" date="2016-10" db="EMBL/GenBank/DDBJ databases">
        <authorList>
            <person name="Varghese N."/>
            <person name="Submissions S."/>
        </authorList>
    </citation>
    <scope>NUCLEOTIDE SEQUENCE [LARGE SCALE GENOMIC DNA]</scope>
    <source>
        <strain evidence="3">DSM 11578</strain>
    </source>
</reference>
<keyword evidence="3" id="KW-1185">Reference proteome</keyword>
<dbReference type="AlphaFoldDB" id="A0A1I3YMK2"/>
<dbReference type="InterPro" id="IPR007345">
    <property type="entry name" value="Polysacch_pyruvyl_Trfase"/>
</dbReference>
<feature type="domain" description="Polysaccharide pyruvyl transferase" evidence="1">
    <location>
        <begin position="15"/>
        <end position="281"/>
    </location>
</feature>
<dbReference type="EMBL" id="FOSH01000008">
    <property type="protein sequence ID" value="SFK33044.1"/>
    <property type="molecule type" value="Genomic_DNA"/>
</dbReference>
<evidence type="ECO:0000313" key="2">
    <source>
        <dbReference type="EMBL" id="SFK33044.1"/>
    </source>
</evidence>
<gene>
    <name evidence="2" type="ORF">SAMN04488079_108137</name>
</gene>
<dbReference type="OrthoDB" id="9799278at2"/>
<keyword evidence="2" id="KW-0808">Transferase</keyword>
<evidence type="ECO:0000313" key="3">
    <source>
        <dbReference type="Proteomes" id="UP000198924"/>
    </source>
</evidence>
<accession>A0A1I3YMK2</accession>
<dbReference type="GO" id="GO:0016740">
    <property type="term" value="F:transferase activity"/>
    <property type="evidence" value="ECO:0007669"/>
    <property type="project" value="UniProtKB-KW"/>
</dbReference>
<protein>
    <submittedName>
        <fullName evidence="2">Polysaccharide pyruvyl transferase</fullName>
    </submittedName>
</protein>
<organism evidence="2 3">
    <name type="scientific">Methylophaga sulfidovorans</name>
    <dbReference type="NCBI Taxonomy" id="45496"/>
    <lineage>
        <taxon>Bacteria</taxon>
        <taxon>Pseudomonadati</taxon>
        <taxon>Pseudomonadota</taxon>
        <taxon>Gammaproteobacteria</taxon>
        <taxon>Thiotrichales</taxon>
        <taxon>Piscirickettsiaceae</taxon>
        <taxon>Methylophaga</taxon>
    </lineage>
</organism>
<dbReference type="RefSeq" id="WP_091713545.1">
    <property type="nucleotide sequence ID" value="NZ_FOSH01000008.1"/>
</dbReference>
<dbReference type="Pfam" id="PF04230">
    <property type="entry name" value="PS_pyruv_trans"/>
    <property type="match status" value="1"/>
</dbReference>
<dbReference type="STRING" id="45496.SAMN04488079_108137"/>
<dbReference type="Proteomes" id="UP000198924">
    <property type="component" value="Unassembled WGS sequence"/>
</dbReference>
<name>A0A1I3YMK2_9GAMM</name>
<sequence length="349" mass="40074">MIRTVQIVSFVKGGNHGQYLQALGLKVLLQSVLPESSVKHLNYENHFWKELKQQTKTGMLPKFIMMRWFWQRNFCFGQMGEQIDLAVYGSDMIWHMGSTLFPLDRNFFGFMQNAKKKISYAPSVGPRVSDEPYWLGNQFKNFFALSVRDHNTQNLVLEHSNIHAELVIDPCFFLIDSPYSEWFVGQKRYDKVSVYSPSAAVIAEVINSNSALNKTLNLKSLKPQLLGYFPRKSFFRHLVKQLKDPLWTVQQVAQSKLLVTSTFHGVMMALMTGTPFIVIKNPSLVARLESPISKTFSSERVLNIDELSVIDSKKLDLLMSTDDLNFQLIDSYIKSSKAWILSVLSRIKE</sequence>
<proteinExistence type="predicted"/>